<dbReference type="GO" id="GO:0005737">
    <property type="term" value="C:cytoplasm"/>
    <property type="evidence" value="ECO:0007669"/>
    <property type="project" value="TreeGrafter"/>
</dbReference>
<dbReference type="PATRIC" id="fig|1423802.4.peg.368"/>
<dbReference type="Pfam" id="PF01597">
    <property type="entry name" value="GCV_H"/>
    <property type="match status" value="1"/>
</dbReference>
<proteinExistence type="inferred from homology"/>
<gene>
    <name evidence="4" type="ORF">FC56_GL000357</name>
</gene>
<sequence length="90" mass="9528">MNEVDGVTTIGLSQTGRDEFGNISFATLPKVDSTLAEGDTLLNIEADKAVSDLATPIAGKVIEINQELKANPDLLNSDDQGISWIAKIKA</sequence>
<feature type="domain" description="Lipoyl-binding" evidence="3">
    <location>
        <begin position="7"/>
        <end position="89"/>
    </location>
</feature>
<evidence type="ECO:0000256" key="2">
    <source>
        <dbReference type="ARBA" id="ARBA00022823"/>
    </source>
</evidence>
<dbReference type="InterPro" id="IPR011053">
    <property type="entry name" value="Single_hybrid_motif"/>
</dbReference>
<evidence type="ECO:0000313" key="4">
    <source>
        <dbReference type="EMBL" id="KRM93640.1"/>
    </source>
</evidence>
<dbReference type="InterPro" id="IPR003016">
    <property type="entry name" value="2-oxoA_DH_lipoyl-BS"/>
</dbReference>
<dbReference type="Proteomes" id="UP000051256">
    <property type="component" value="Unassembled WGS sequence"/>
</dbReference>
<protein>
    <recommendedName>
        <fullName evidence="3">Lipoyl-binding domain-containing protein</fullName>
    </recommendedName>
</protein>
<accession>A0A0R2CPS7</accession>
<dbReference type="AlphaFoldDB" id="A0A0R2CPS7"/>
<dbReference type="PANTHER" id="PTHR11715">
    <property type="entry name" value="GLYCINE CLEAVAGE SYSTEM H PROTEIN"/>
    <property type="match status" value="1"/>
</dbReference>
<dbReference type="STRING" id="1423802.FC56_GL000357"/>
<evidence type="ECO:0000313" key="5">
    <source>
        <dbReference type="Proteomes" id="UP000051256"/>
    </source>
</evidence>
<comment type="similarity">
    <text evidence="1">Belongs to the GcvH family.</text>
</comment>
<dbReference type="GO" id="GO:0009249">
    <property type="term" value="P:protein lipoylation"/>
    <property type="evidence" value="ECO:0007669"/>
    <property type="project" value="TreeGrafter"/>
</dbReference>
<comment type="caution">
    <text evidence="4">The sequence shown here is derived from an EMBL/GenBank/DDBJ whole genome shotgun (WGS) entry which is preliminary data.</text>
</comment>
<dbReference type="InterPro" id="IPR000089">
    <property type="entry name" value="Biotin_lipoyl"/>
</dbReference>
<dbReference type="CDD" id="cd06848">
    <property type="entry name" value="GCS_H"/>
    <property type="match status" value="1"/>
</dbReference>
<evidence type="ECO:0000259" key="3">
    <source>
        <dbReference type="PROSITE" id="PS50968"/>
    </source>
</evidence>
<keyword evidence="2" id="KW-0450">Lipoyl</keyword>
<dbReference type="Gene3D" id="2.40.50.100">
    <property type="match status" value="1"/>
</dbReference>
<dbReference type="GO" id="GO:0019464">
    <property type="term" value="P:glycine decarboxylation via glycine cleavage system"/>
    <property type="evidence" value="ECO:0007669"/>
    <property type="project" value="InterPro"/>
</dbReference>
<dbReference type="PROSITE" id="PS00189">
    <property type="entry name" value="LIPOYL"/>
    <property type="match status" value="1"/>
</dbReference>
<dbReference type="PROSITE" id="PS50968">
    <property type="entry name" value="BIOTINYL_LIPOYL"/>
    <property type="match status" value="1"/>
</dbReference>
<organism evidence="4 5">
    <name type="scientific">Lentilactobacillus senioris DSM 24302 = JCM 17472</name>
    <dbReference type="NCBI Taxonomy" id="1423802"/>
    <lineage>
        <taxon>Bacteria</taxon>
        <taxon>Bacillati</taxon>
        <taxon>Bacillota</taxon>
        <taxon>Bacilli</taxon>
        <taxon>Lactobacillales</taxon>
        <taxon>Lactobacillaceae</taxon>
        <taxon>Lentilactobacillus</taxon>
    </lineage>
</organism>
<dbReference type="PANTHER" id="PTHR11715:SF3">
    <property type="entry name" value="GLYCINE CLEAVAGE SYSTEM H PROTEIN-RELATED"/>
    <property type="match status" value="1"/>
</dbReference>
<dbReference type="EMBL" id="AYZR01000008">
    <property type="protein sequence ID" value="KRM93640.1"/>
    <property type="molecule type" value="Genomic_DNA"/>
</dbReference>
<dbReference type="InterPro" id="IPR033753">
    <property type="entry name" value="GCV_H/Fam206"/>
</dbReference>
<dbReference type="GO" id="GO:0005960">
    <property type="term" value="C:glycine cleavage complex"/>
    <property type="evidence" value="ECO:0007669"/>
    <property type="project" value="InterPro"/>
</dbReference>
<name>A0A0R2CPS7_9LACO</name>
<dbReference type="InterPro" id="IPR002930">
    <property type="entry name" value="GCV_H"/>
</dbReference>
<keyword evidence="5" id="KW-1185">Reference proteome</keyword>
<dbReference type="SUPFAM" id="SSF51230">
    <property type="entry name" value="Single hybrid motif"/>
    <property type="match status" value="1"/>
</dbReference>
<evidence type="ECO:0000256" key="1">
    <source>
        <dbReference type="ARBA" id="ARBA00009249"/>
    </source>
</evidence>
<reference evidence="4 5" key="1">
    <citation type="journal article" date="2015" name="Genome Announc.">
        <title>Expanding the biotechnology potential of lactobacilli through comparative genomics of 213 strains and associated genera.</title>
        <authorList>
            <person name="Sun Z."/>
            <person name="Harris H.M."/>
            <person name="McCann A."/>
            <person name="Guo C."/>
            <person name="Argimon S."/>
            <person name="Zhang W."/>
            <person name="Yang X."/>
            <person name="Jeffery I.B."/>
            <person name="Cooney J.C."/>
            <person name="Kagawa T.F."/>
            <person name="Liu W."/>
            <person name="Song Y."/>
            <person name="Salvetti E."/>
            <person name="Wrobel A."/>
            <person name="Rasinkangas P."/>
            <person name="Parkhill J."/>
            <person name="Rea M.C."/>
            <person name="O'Sullivan O."/>
            <person name="Ritari J."/>
            <person name="Douillard F.P."/>
            <person name="Paul Ross R."/>
            <person name="Yang R."/>
            <person name="Briner A.E."/>
            <person name="Felis G.E."/>
            <person name="de Vos W.M."/>
            <person name="Barrangou R."/>
            <person name="Klaenhammer T.R."/>
            <person name="Caufield P.W."/>
            <person name="Cui Y."/>
            <person name="Zhang H."/>
            <person name="O'Toole P.W."/>
        </authorList>
    </citation>
    <scope>NUCLEOTIDE SEQUENCE [LARGE SCALE GENOMIC DNA]</scope>
    <source>
        <strain evidence="4 5">DSM 24302</strain>
    </source>
</reference>